<evidence type="ECO:0000259" key="7">
    <source>
        <dbReference type="Pfam" id="PF00892"/>
    </source>
</evidence>
<dbReference type="RefSeq" id="WP_266122258.1">
    <property type="nucleotide sequence ID" value="NZ_JAJHNU010000001.1"/>
</dbReference>
<reference evidence="8" key="1">
    <citation type="submission" date="2021-11" db="EMBL/GenBank/DDBJ databases">
        <title>Draft genome sequence of Alcaligenes endophyticus type strain CCUG 75668T.</title>
        <authorList>
            <person name="Salva-Serra F."/>
            <person name="Duran R.E."/>
            <person name="Seeger M."/>
            <person name="Moore E.R.B."/>
            <person name="Jaen-Luchoro D."/>
        </authorList>
    </citation>
    <scope>NUCLEOTIDE SEQUENCE</scope>
    <source>
        <strain evidence="8">CCUG 75668</strain>
    </source>
</reference>
<feature type="transmembrane region" description="Helical" evidence="6">
    <location>
        <begin position="96"/>
        <end position="114"/>
    </location>
</feature>
<feature type="transmembrane region" description="Helical" evidence="6">
    <location>
        <begin position="151"/>
        <end position="170"/>
    </location>
</feature>
<protein>
    <submittedName>
        <fullName evidence="8">DMT family transporter</fullName>
    </submittedName>
</protein>
<evidence type="ECO:0000313" key="8">
    <source>
        <dbReference type="EMBL" id="MDN4120427.1"/>
    </source>
</evidence>
<evidence type="ECO:0000256" key="5">
    <source>
        <dbReference type="ARBA" id="ARBA00023136"/>
    </source>
</evidence>
<dbReference type="InterPro" id="IPR000620">
    <property type="entry name" value="EamA_dom"/>
</dbReference>
<accession>A0ABT8EGP5</accession>
<dbReference type="InterPro" id="IPR037185">
    <property type="entry name" value="EmrE-like"/>
</dbReference>
<feature type="transmembrane region" description="Helical" evidence="6">
    <location>
        <begin position="220"/>
        <end position="241"/>
    </location>
</feature>
<evidence type="ECO:0000256" key="2">
    <source>
        <dbReference type="ARBA" id="ARBA00007362"/>
    </source>
</evidence>
<comment type="caution">
    <text evidence="8">The sequence shown here is derived from an EMBL/GenBank/DDBJ whole genome shotgun (WGS) entry which is preliminary data.</text>
</comment>
<dbReference type="InterPro" id="IPR050638">
    <property type="entry name" value="AA-Vitamin_Transporters"/>
</dbReference>
<feature type="transmembrane region" description="Helical" evidence="6">
    <location>
        <begin position="12"/>
        <end position="30"/>
    </location>
</feature>
<organism evidence="8 9">
    <name type="scientific">Alcaligenes endophyticus</name>
    <dbReference type="NCBI Taxonomy" id="1929088"/>
    <lineage>
        <taxon>Bacteria</taxon>
        <taxon>Pseudomonadati</taxon>
        <taxon>Pseudomonadota</taxon>
        <taxon>Betaproteobacteria</taxon>
        <taxon>Burkholderiales</taxon>
        <taxon>Alcaligenaceae</taxon>
        <taxon>Alcaligenes</taxon>
    </lineage>
</organism>
<feature type="domain" description="EamA" evidence="7">
    <location>
        <begin position="13"/>
        <end position="140"/>
    </location>
</feature>
<evidence type="ECO:0000256" key="3">
    <source>
        <dbReference type="ARBA" id="ARBA00022692"/>
    </source>
</evidence>
<evidence type="ECO:0000256" key="1">
    <source>
        <dbReference type="ARBA" id="ARBA00004141"/>
    </source>
</evidence>
<keyword evidence="5 6" id="KW-0472">Membrane</keyword>
<feature type="transmembrane region" description="Helical" evidence="6">
    <location>
        <begin position="275"/>
        <end position="292"/>
    </location>
</feature>
<comment type="similarity">
    <text evidence="2">Belongs to the EamA transporter family.</text>
</comment>
<feature type="transmembrane region" description="Helical" evidence="6">
    <location>
        <begin position="68"/>
        <end position="90"/>
    </location>
</feature>
<sequence>MSTSTLWIRATPLIFVLIWSTGFIVARYGMPYAPPMSFLALRYALSVFCFLLWAYFSTASWPKQKSQWLHLAMTGILLQAAYLGGVWTAVKLGMGAGMVALLVSLQPILTALWISGTGGSIQARQWLGLGFGLTGLLLVVGTKLGQGEVTGINIGVAIFALLGITIGTLYQKRFVSHKDVRSANAIQLMAALLVTLPFAYVETEPMQWLLPEHSPNLELIGALTWSVLGLTLGGSSLLYLLILRGAASSVTSLFYLVPPTTAVMAWVLFAEPITLWTVGGILLSTVGVGLIIQRPNKLST</sequence>
<dbReference type="EMBL" id="JAJHNU010000001">
    <property type="protein sequence ID" value="MDN4120427.1"/>
    <property type="molecule type" value="Genomic_DNA"/>
</dbReference>
<dbReference type="SUPFAM" id="SSF103481">
    <property type="entry name" value="Multidrug resistance efflux transporter EmrE"/>
    <property type="match status" value="2"/>
</dbReference>
<dbReference type="Proteomes" id="UP001168613">
    <property type="component" value="Unassembled WGS sequence"/>
</dbReference>
<keyword evidence="4 6" id="KW-1133">Transmembrane helix</keyword>
<dbReference type="PANTHER" id="PTHR32322">
    <property type="entry name" value="INNER MEMBRANE TRANSPORTER"/>
    <property type="match status" value="1"/>
</dbReference>
<dbReference type="Pfam" id="PF00892">
    <property type="entry name" value="EamA"/>
    <property type="match status" value="2"/>
</dbReference>
<feature type="transmembrane region" description="Helical" evidence="6">
    <location>
        <begin position="126"/>
        <end position="145"/>
    </location>
</feature>
<feature type="domain" description="EamA" evidence="7">
    <location>
        <begin position="156"/>
        <end position="292"/>
    </location>
</feature>
<comment type="subcellular location">
    <subcellularLocation>
        <location evidence="1">Membrane</location>
        <topology evidence="1">Multi-pass membrane protein</topology>
    </subcellularLocation>
</comment>
<keyword evidence="3 6" id="KW-0812">Transmembrane</keyword>
<proteinExistence type="inferred from homology"/>
<evidence type="ECO:0000313" key="9">
    <source>
        <dbReference type="Proteomes" id="UP001168613"/>
    </source>
</evidence>
<keyword evidence="9" id="KW-1185">Reference proteome</keyword>
<feature type="transmembrane region" description="Helical" evidence="6">
    <location>
        <begin position="36"/>
        <end position="56"/>
    </location>
</feature>
<evidence type="ECO:0000256" key="4">
    <source>
        <dbReference type="ARBA" id="ARBA00022989"/>
    </source>
</evidence>
<feature type="transmembrane region" description="Helical" evidence="6">
    <location>
        <begin position="253"/>
        <end position="269"/>
    </location>
</feature>
<gene>
    <name evidence="8" type="ORF">LMS43_03885</name>
</gene>
<dbReference type="PANTHER" id="PTHR32322:SF2">
    <property type="entry name" value="EAMA DOMAIN-CONTAINING PROTEIN"/>
    <property type="match status" value="1"/>
</dbReference>
<evidence type="ECO:0000256" key="6">
    <source>
        <dbReference type="SAM" id="Phobius"/>
    </source>
</evidence>
<feature type="transmembrane region" description="Helical" evidence="6">
    <location>
        <begin position="182"/>
        <end position="200"/>
    </location>
</feature>
<name>A0ABT8EGP5_9BURK</name>